<proteinExistence type="predicted"/>
<evidence type="ECO:0000313" key="1">
    <source>
        <dbReference type="EMBL" id="SDG07531.1"/>
    </source>
</evidence>
<dbReference type="InterPro" id="IPR032676">
    <property type="entry name" value="YkuD_2"/>
</dbReference>
<keyword evidence="2" id="KW-1185">Reference proteome</keyword>
<dbReference type="Proteomes" id="UP000199203">
    <property type="component" value="Unassembled WGS sequence"/>
</dbReference>
<sequence>MKPFLFFIFSILLISCEVKSQENQAFGFVKSEHDLSQKILDLKTFTKDLDYNQDKAFLIDFSIPSSQFRFFVIDLKTGKVIQKALVAHGSGSEAGKQKGGLKFSNQNNSRCSSLGKYAISEKYKGQFGLSYRLDGLDETNNNARKRAIVLHRLDCVPDMEQKNEICLSWGCPMVSDNFFKILEQHIDKSDKKIILYAYN</sequence>
<dbReference type="EMBL" id="FNBH01000003">
    <property type="protein sequence ID" value="SDG07531.1"/>
    <property type="molecule type" value="Genomic_DNA"/>
</dbReference>
<dbReference type="STRING" id="454006.SAMN05421825_2606"/>
<protein>
    <submittedName>
        <fullName evidence="1">L,D-transpeptidase catalytic domain</fullName>
    </submittedName>
</protein>
<dbReference type="PANTHER" id="PTHR38477:SF1">
    <property type="entry name" value="MUREIN L,D-TRANSPEPTIDASE CATALYTIC DOMAIN FAMILY PROTEIN"/>
    <property type="match status" value="1"/>
</dbReference>
<dbReference type="PANTHER" id="PTHR38477">
    <property type="entry name" value="HYPOTHETICAL EXPORTED PROTEIN"/>
    <property type="match status" value="1"/>
</dbReference>
<name>A0A1G7R9P9_9FLAO</name>
<accession>A0A1G7R9P9</accession>
<dbReference type="Pfam" id="PF13645">
    <property type="entry name" value="YkuD_2"/>
    <property type="match status" value="1"/>
</dbReference>
<evidence type="ECO:0000313" key="2">
    <source>
        <dbReference type="Proteomes" id="UP000199203"/>
    </source>
</evidence>
<reference evidence="2" key="1">
    <citation type="submission" date="2016-10" db="EMBL/GenBank/DDBJ databases">
        <authorList>
            <person name="Varghese N."/>
            <person name="Submissions S."/>
        </authorList>
    </citation>
    <scope>NUCLEOTIDE SEQUENCE [LARGE SCALE GENOMIC DNA]</scope>
    <source>
        <strain evidence="2">DSM 19684</strain>
    </source>
</reference>
<organism evidence="1 2">
    <name type="scientific">Epilithonimonas hungarica</name>
    <dbReference type="NCBI Taxonomy" id="454006"/>
    <lineage>
        <taxon>Bacteria</taxon>
        <taxon>Pseudomonadati</taxon>
        <taxon>Bacteroidota</taxon>
        <taxon>Flavobacteriia</taxon>
        <taxon>Flavobacteriales</taxon>
        <taxon>Weeksellaceae</taxon>
        <taxon>Chryseobacterium group</taxon>
        <taxon>Epilithonimonas</taxon>
    </lineage>
</organism>
<gene>
    <name evidence="1" type="ORF">SAMN05421825_2606</name>
</gene>
<dbReference type="PROSITE" id="PS51257">
    <property type="entry name" value="PROKAR_LIPOPROTEIN"/>
    <property type="match status" value="1"/>
</dbReference>
<dbReference type="AlphaFoldDB" id="A0A1G7R9P9"/>